<accession>A0A3N0Y0V0</accession>
<protein>
    <submittedName>
        <fullName evidence="1">Uncharacterized protein</fullName>
    </submittedName>
</protein>
<dbReference type="EMBL" id="RJVU01055202">
    <property type="protein sequence ID" value="ROK87113.1"/>
    <property type="molecule type" value="Genomic_DNA"/>
</dbReference>
<dbReference type="Proteomes" id="UP000281406">
    <property type="component" value="Unassembled WGS sequence"/>
</dbReference>
<proteinExistence type="predicted"/>
<name>A0A3N0Y0V0_ANAGA</name>
<dbReference type="AlphaFoldDB" id="A0A3N0Y0V0"/>
<evidence type="ECO:0000313" key="1">
    <source>
        <dbReference type="EMBL" id="ROK87113.1"/>
    </source>
</evidence>
<gene>
    <name evidence="1" type="ORF">DPX16_10253</name>
</gene>
<sequence length="141" mass="15777">MEDGLAVHTSAKPPASRTASTDAVNLGHMWLCRAAVQINFAVVVYTHARDTLRSRREHYMRGQAKIPSLWMLTMKSRGDRSLVAQGARIVPVFPCKHMQTEADPFTLGPAAVCIERWPSVRQRWALGCHLSHFGGWTRLPS</sequence>
<keyword evidence="2" id="KW-1185">Reference proteome</keyword>
<comment type="caution">
    <text evidence="1">The sequence shown here is derived from an EMBL/GenBank/DDBJ whole genome shotgun (WGS) entry which is preliminary data.</text>
</comment>
<organism evidence="1 2">
    <name type="scientific">Anabarilius grahami</name>
    <name type="common">Kanglang fish</name>
    <name type="synonym">Barilius grahami</name>
    <dbReference type="NCBI Taxonomy" id="495550"/>
    <lineage>
        <taxon>Eukaryota</taxon>
        <taxon>Metazoa</taxon>
        <taxon>Chordata</taxon>
        <taxon>Craniata</taxon>
        <taxon>Vertebrata</taxon>
        <taxon>Euteleostomi</taxon>
        <taxon>Actinopterygii</taxon>
        <taxon>Neopterygii</taxon>
        <taxon>Teleostei</taxon>
        <taxon>Ostariophysi</taxon>
        <taxon>Cypriniformes</taxon>
        <taxon>Xenocyprididae</taxon>
        <taxon>Xenocypridinae</taxon>
        <taxon>Xenocypridinae incertae sedis</taxon>
        <taxon>Anabarilius</taxon>
    </lineage>
</organism>
<evidence type="ECO:0000313" key="2">
    <source>
        <dbReference type="Proteomes" id="UP000281406"/>
    </source>
</evidence>
<reference evidence="1 2" key="1">
    <citation type="submission" date="2018-10" db="EMBL/GenBank/DDBJ databases">
        <title>Genome assembly for a Yunnan-Guizhou Plateau 3E fish, Anabarilius grahami (Regan), and its evolutionary and genetic applications.</title>
        <authorList>
            <person name="Jiang W."/>
        </authorList>
    </citation>
    <scope>NUCLEOTIDE SEQUENCE [LARGE SCALE GENOMIC DNA]</scope>
    <source>
        <strain evidence="1">AG-KIZ</strain>
        <tissue evidence="1">Muscle</tissue>
    </source>
</reference>